<dbReference type="GO" id="GO:0033499">
    <property type="term" value="P:galactose catabolic process via UDP-galactose, Leloir pathway"/>
    <property type="evidence" value="ECO:0007669"/>
    <property type="project" value="TreeGrafter"/>
</dbReference>
<dbReference type="InterPro" id="IPR011013">
    <property type="entry name" value="Gal_mutarotase_sf_dom"/>
</dbReference>
<dbReference type="GO" id="GO:0004034">
    <property type="term" value="F:aldose 1-epimerase activity"/>
    <property type="evidence" value="ECO:0007669"/>
    <property type="project" value="TreeGrafter"/>
</dbReference>
<gene>
    <name evidence="4" type="ORF">F7018_10625</name>
</gene>
<organism evidence="4 5">
    <name type="scientific">Tenacibaculum aiptasiae</name>
    <dbReference type="NCBI Taxonomy" id="426481"/>
    <lineage>
        <taxon>Bacteria</taxon>
        <taxon>Pseudomonadati</taxon>
        <taxon>Bacteroidota</taxon>
        <taxon>Flavobacteriia</taxon>
        <taxon>Flavobacteriales</taxon>
        <taxon>Flavobacteriaceae</taxon>
        <taxon>Tenacibaculum</taxon>
    </lineage>
</organism>
<evidence type="ECO:0000313" key="5">
    <source>
        <dbReference type="Proteomes" id="UP000467305"/>
    </source>
</evidence>
<dbReference type="Proteomes" id="UP000467305">
    <property type="component" value="Unassembled WGS sequence"/>
</dbReference>
<dbReference type="EMBL" id="WAAU01000014">
    <property type="protein sequence ID" value="KAB1157374.1"/>
    <property type="molecule type" value="Genomic_DNA"/>
</dbReference>
<comment type="subunit">
    <text evidence="2">Monomer.</text>
</comment>
<keyword evidence="3" id="KW-0106">Calcium</keyword>
<comment type="caution">
    <text evidence="4">The sequence shown here is derived from an EMBL/GenBank/DDBJ whole genome shotgun (WGS) entry which is preliminary data.</text>
</comment>
<accession>A0A7J5AIF9</accession>
<keyword evidence="5" id="KW-1185">Reference proteome</keyword>
<dbReference type="OrthoDB" id="9808779at2"/>
<dbReference type="PANTHER" id="PTHR10091:SF0">
    <property type="entry name" value="GALACTOSE MUTAROTASE"/>
    <property type="match status" value="1"/>
</dbReference>
<sequence>MQAIKQNIIKQGTNIILYNDKSKAEISLINGGSLIQLTLNNSIIIKDFSNIVTYKDSYASAILFPFANRILNGEYEYLNQKYQLEKNSSCNTNAIHGLIYNKPFELTSKENSKHSVSATLTYKQETKENGFPFLFSISITYTLSNNQLDLNVTINNNDNSSFPFTIGWHPYFYSKDITNSILEINSDKEIIHDQEMIPIKTENNKTPYKFKIGNKKLDNCYLLKNNFIGFKTPDYLLKITSSFNNNYIQIYTPNLENHIAIEPITGPSNSFNNKLGLQTLPSKEEFDIQWTIQLKNE</sequence>
<protein>
    <submittedName>
        <fullName evidence="4">Aldose 1-epimerase</fullName>
    </submittedName>
</protein>
<dbReference type="Gene3D" id="2.70.98.10">
    <property type="match status" value="1"/>
</dbReference>
<reference evidence="4 5" key="1">
    <citation type="submission" date="2019-09" db="EMBL/GenBank/DDBJ databases">
        <authorList>
            <person name="Cao W.R."/>
        </authorList>
    </citation>
    <scope>NUCLEOTIDE SEQUENCE [LARGE SCALE GENOMIC DNA]</scope>
    <source>
        <strain evidence="5">a4</strain>
    </source>
</reference>
<proteinExistence type="predicted"/>
<evidence type="ECO:0000313" key="4">
    <source>
        <dbReference type="EMBL" id="KAB1157374.1"/>
    </source>
</evidence>
<evidence type="ECO:0000256" key="2">
    <source>
        <dbReference type="ARBA" id="ARBA00011245"/>
    </source>
</evidence>
<dbReference type="GO" id="GO:0006006">
    <property type="term" value="P:glucose metabolic process"/>
    <property type="evidence" value="ECO:0007669"/>
    <property type="project" value="TreeGrafter"/>
</dbReference>
<dbReference type="GO" id="GO:0030246">
    <property type="term" value="F:carbohydrate binding"/>
    <property type="evidence" value="ECO:0007669"/>
    <property type="project" value="InterPro"/>
</dbReference>
<dbReference type="InterPro" id="IPR014718">
    <property type="entry name" value="GH-type_carb-bd"/>
</dbReference>
<evidence type="ECO:0000256" key="3">
    <source>
        <dbReference type="ARBA" id="ARBA00022837"/>
    </source>
</evidence>
<name>A0A7J5AIF9_9FLAO</name>
<dbReference type="RefSeq" id="WP_150900042.1">
    <property type="nucleotide sequence ID" value="NZ_WAAU01000014.1"/>
</dbReference>
<evidence type="ECO:0000256" key="1">
    <source>
        <dbReference type="ARBA" id="ARBA00001913"/>
    </source>
</evidence>
<dbReference type="InterPro" id="IPR008183">
    <property type="entry name" value="Aldose_1/G6P_1-epimerase"/>
</dbReference>
<dbReference type="CDD" id="cd01081">
    <property type="entry name" value="Aldose_epim"/>
    <property type="match status" value="1"/>
</dbReference>
<dbReference type="AlphaFoldDB" id="A0A7J5AIF9"/>
<dbReference type="Pfam" id="PF01263">
    <property type="entry name" value="Aldose_epim"/>
    <property type="match status" value="1"/>
</dbReference>
<dbReference type="PANTHER" id="PTHR10091">
    <property type="entry name" value="ALDOSE-1-EPIMERASE"/>
    <property type="match status" value="1"/>
</dbReference>
<comment type="cofactor">
    <cofactor evidence="1">
        <name>Ca(2+)</name>
        <dbReference type="ChEBI" id="CHEBI:29108"/>
    </cofactor>
</comment>
<dbReference type="SUPFAM" id="SSF74650">
    <property type="entry name" value="Galactose mutarotase-like"/>
    <property type="match status" value="1"/>
</dbReference>